<dbReference type="AlphaFoldDB" id="A0A0N5AKL0"/>
<dbReference type="Pfam" id="PF03670">
    <property type="entry name" value="UPF0184"/>
    <property type="match status" value="1"/>
</dbReference>
<organism evidence="2 3">
    <name type="scientific">Syphacia muris</name>
    <dbReference type="NCBI Taxonomy" id="451379"/>
    <lineage>
        <taxon>Eukaryota</taxon>
        <taxon>Metazoa</taxon>
        <taxon>Ecdysozoa</taxon>
        <taxon>Nematoda</taxon>
        <taxon>Chromadorea</taxon>
        <taxon>Rhabditida</taxon>
        <taxon>Spirurina</taxon>
        <taxon>Oxyuridomorpha</taxon>
        <taxon>Oxyuroidea</taxon>
        <taxon>Oxyuridae</taxon>
        <taxon>Syphacia</taxon>
    </lineage>
</organism>
<keyword evidence="1" id="KW-0175">Coiled coil</keyword>
<feature type="coiled-coil region" evidence="1">
    <location>
        <begin position="34"/>
        <end position="61"/>
    </location>
</feature>
<protein>
    <submittedName>
        <fullName evidence="3">V-SNARE domain-containing protein</fullName>
    </submittedName>
</protein>
<evidence type="ECO:0000256" key="1">
    <source>
        <dbReference type="SAM" id="Coils"/>
    </source>
</evidence>
<dbReference type="Proteomes" id="UP000046393">
    <property type="component" value="Unplaced"/>
</dbReference>
<accession>A0A0N5AKL0</accession>
<proteinExistence type="predicted"/>
<dbReference type="WBParaSite" id="SMUV_0000503601-mRNA-1">
    <property type="protein sequence ID" value="SMUV_0000503601-mRNA-1"/>
    <property type="gene ID" value="SMUV_0000503601"/>
</dbReference>
<evidence type="ECO:0000313" key="3">
    <source>
        <dbReference type="WBParaSite" id="SMUV_0000503601-mRNA-1"/>
    </source>
</evidence>
<evidence type="ECO:0000313" key="2">
    <source>
        <dbReference type="Proteomes" id="UP000046393"/>
    </source>
</evidence>
<keyword evidence="2" id="KW-1185">Reference proteome</keyword>
<reference evidence="3" key="1">
    <citation type="submission" date="2017-02" db="UniProtKB">
        <authorList>
            <consortium name="WormBaseParasite"/>
        </authorList>
    </citation>
    <scope>IDENTIFICATION</scope>
</reference>
<name>A0A0N5AKL0_9BILA</name>
<sequence>MNGVKNGGSLAVLQRGLEALNEVSPEVDDNIEEIRKLDSQLDHLNHYMDKVEERIKAHNAKLMDTLKHQREEREKRRRSFHERLALTQQEDDDFQKQLSSILNRVDISKNRASVYDIISNMEIPKVNGQ</sequence>